<evidence type="ECO:0000313" key="11">
    <source>
        <dbReference type="Proteomes" id="UP000215126"/>
    </source>
</evidence>
<comment type="subunit">
    <text evidence="5">Interacts directly with the RNA polymerase.</text>
</comment>
<dbReference type="Pfam" id="PF01258">
    <property type="entry name" value="zf-dskA_traR"/>
    <property type="match status" value="1"/>
</dbReference>
<keyword evidence="11" id="KW-1185">Reference proteome</keyword>
<keyword evidence="1 5" id="KW-0963">Cytoplasm</keyword>
<organism evidence="10 11">
    <name type="scientific">Pandoraea sputorum</name>
    <dbReference type="NCBI Taxonomy" id="93222"/>
    <lineage>
        <taxon>Bacteria</taxon>
        <taxon>Pseudomonadati</taxon>
        <taxon>Pseudomonadota</taxon>
        <taxon>Betaproteobacteria</taxon>
        <taxon>Burkholderiales</taxon>
        <taxon>Burkholderiaceae</taxon>
        <taxon>Pandoraea</taxon>
    </lineage>
</organism>
<dbReference type="PANTHER" id="PTHR33823">
    <property type="entry name" value="RNA POLYMERASE-BINDING TRANSCRIPTION FACTOR DKSA-RELATED"/>
    <property type="match status" value="1"/>
</dbReference>
<comment type="function">
    <text evidence="5">Transcription factor that acts by binding directly to the RNA polymerase (RNAP). Required for negative regulation of rRNA expression and positive regulation of several amino acid biosynthesis promoters.</text>
</comment>
<dbReference type="SUPFAM" id="SSF57716">
    <property type="entry name" value="Glucocorticoid receptor-like (DNA-binding domain)"/>
    <property type="match status" value="1"/>
</dbReference>
<dbReference type="SUPFAM" id="SSF109635">
    <property type="entry name" value="DnaK suppressor protein DksA, alpha-hairpin domain"/>
    <property type="match status" value="1"/>
</dbReference>
<dbReference type="InterPro" id="IPR012784">
    <property type="entry name" value="DksA_RNA_pol-bd"/>
</dbReference>
<proteinExistence type="inferred from homology"/>
<gene>
    <name evidence="5 10" type="primary">dksA</name>
    <name evidence="10" type="ORF">SAMEA4530655_00219</name>
</gene>
<evidence type="ECO:0000256" key="2">
    <source>
        <dbReference type="ARBA" id="ARBA00022723"/>
    </source>
</evidence>
<dbReference type="PANTHER" id="PTHR33823:SF2">
    <property type="entry name" value="RNA POLYMERASE-BINDING TRANSCRIPTION FACTOR DKSA"/>
    <property type="match status" value="1"/>
</dbReference>
<dbReference type="GO" id="GO:0008270">
    <property type="term" value="F:zinc ion binding"/>
    <property type="evidence" value="ECO:0007669"/>
    <property type="project" value="UniProtKB-UniRule"/>
</dbReference>
<feature type="region of interest" description="Disordered" evidence="7">
    <location>
        <begin position="1"/>
        <end position="91"/>
    </location>
</feature>
<keyword evidence="2 5" id="KW-0479">Metal-binding</keyword>
<evidence type="ECO:0000256" key="5">
    <source>
        <dbReference type="HAMAP-Rule" id="MF_00926"/>
    </source>
</evidence>
<dbReference type="GO" id="GO:0010468">
    <property type="term" value="P:regulation of gene expression"/>
    <property type="evidence" value="ECO:0007669"/>
    <property type="project" value="UniProtKB-UniRule"/>
</dbReference>
<dbReference type="PROSITE" id="PS01102">
    <property type="entry name" value="ZF_DKSA_1"/>
    <property type="match status" value="1"/>
</dbReference>
<evidence type="ECO:0000256" key="3">
    <source>
        <dbReference type="ARBA" id="ARBA00022771"/>
    </source>
</evidence>
<protein>
    <recommendedName>
        <fullName evidence="5">RNA polymerase-binding transcription factor DksA</fullName>
    </recommendedName>
</protein>
<evidence type="ECO:0000256" key="4">
    <source>
        <dbReference type="ARBA" id="ARBA00022833"/>
    </source>
</evidence>
<dbReference type="NCBIfam" id="TIGR02420">
    <property type="entry name" value="dksA"/>
    <property type="match status" value="1"/>
</dbReference>
<evidence type="ECO:0000313" key="10">
    <source>
        <dbReference type="EMBL" id="SNU81043.1"/>
    </source>
</evidence>
<keyword evidence="4 5" id="KW-0862">Zinc</keyword>
<dbReference type="InterPro" id="IPR000962">
    <property type="entry name" value="Znf_DskA_TraR"/>
</dbReference>
<keyword evidence="3 5" id="KW-0863">Zinc-finger</keyword>
<evidence type="ECO:0000256" key="1">
    <source>
        <dbReference type="ARBA" id="ARBA00022490"/>
    </source>
</evidence>
<feature type="zinc finger region" description="dksA C4-type" evidence="6">
    <location>
        <begin position="188"/>
        <end position="212"/>
    </location>
</feature>
<dbReference type="InterPro" id="IPR020458">
    <property type="entry name" value="Znf_DskA_TraR_CS"/>
</dbReference>
<comment type="subcellular location">
    <subcellularLocation>
        <location evidence="5">Cytoplasm</location>
    </subcellularLocation>
</comment>
<comment type="caution">
    <text evidence="5">Lacks conserved residue(s) required for the propagation of feature annotation.</text>
</comment>
<accession>A0A239S8V4</accession>
<evidence type="ECO:0000256" key="7">
    <source>
        <dbReference type="SAM" id="MobiDB-lite"/>
    </source>
</evidence>
<feature type="domain" description="DnaK suppressor protein DksA N-terminal" evidence="9">
    <location>
        <begin position="111"/>
        <end position="180"/>
    </location>
</feature>
<dbReference type="Pfam" id="PF21157">
    <property type="entry name" value="DksA_N"/>
    <property type="match status" value="1"/>
</dbReference>
<dbReference type="HAMAP" id="MF_00926">
    <property type="entry name" value="DksA"/>
    <property type="match status" value="1"/>
</dbReference>
<evidence type="ECO:0000259" key="9">
    <source>
        <dbReference type="Pfam" id="PF21157"/>
    </source>
</evidence>
<dbReference type="PROSITE" id="PS51128">
    <property type="entry name" value="ZF_DKSA_2"/>
    <property type="match status" value="1"/>
</dbReference>
<reference evidence="10 11" key="1">
    <citation type="submission" date="2017-06" db="EMBL/GenBank/DDBJ databases">
        <authorList>
            <consortium name="Pathogen Informatics"/>
        </authorList>
    </citation>
    <scope>NUCLEOTIDE SEQUENCE [LARGE SCALE GENOMIC DNA]</scope>
    <source>
        <strain evidence="10 11">NCTC13161</strain>
    </source>
</reference>
<evidence type="ECO:0000259" key="8">
    <source>
        <dbReference type="Pfam" id="PF01258"/>
    </source>
</evidence>
<dbReference type="GO" id="GO:0005737">
    <property type="term" value="C:cytoplasm"/>
    <property type="evidence" value="ECO:0007669"/>
    <property type="project" value="UniProtKB-SubCell"/>
</dbReference>
<dbReference type="STRING" id="93222.NA29_05410"/>
<dbReference type="Proteomes" id="UP000215126">
    <property type="component" value="Chromosome 1"/>
</dbReference>
<dbReference type="EMBL" id="LT906435">
    <property type="protein sequence ID" value="SNU81043.1"/>
    <property type="molecule type" value="Genomic_DNA"/>
</dbReference>
<dbReference type="InterPro" id="IPR048489">
    <property type="entry name" value="DksA_N"/>
</dbReference>
<sequence>MATASRKTATARPTRRSEPVPEAGAKRAPAGKSKTGDEATAKKKAPPKSPGRKVTQEAARGIAGKQDVPPATGASPDHPKETPQKPMSKQRLLTEAEILKMSDKDYMNAAQLEFFKNRLEELQAEILRNAGQTTENLRETVVVPDPADRATIEEEHALELRTRDRERKLLKKVQQSLARIDSGDYGWCEETGEPIGVPRLLARPTATLSLEAQERRELRQKLFGD</sequence>
<dbReference type="Gene3D" id="1.20.120.910">
    <property type="entry name" value="DksA, coiled-coil domain"/>
    <property type="match status" value="1"/>
</dbReference>
<comment type="similarity">
    <text evidence="5">Belongs to the DksA family.</text>
</comment>
<name>A0A239S8V4_9BURK</name>
<dbReference type="InterPro" id="IPR037187">
    <property type="entry name" value="DnaK_N"/>
</dbReference>
<evidence type="ECO:0000256" key="6">
    <source>
        <dbReference type="PROSITE-ProRule" id="PRU00510"/>
    </source>
</evidence>
<feature type="domain" description="Zinc finger DksA/TraR C4-type" evidence="8">
    <location>
        <begin position="183"/>
        <end position="217"/>
    </location>
</feature>
<dbReference type="AlphaFoldDB" id="A0A239S8V4"/>